<keyword evidence="1" id="KW-0175">Coiled coil</keyword>
<reference evidence="3" key="1">
    <citation type="journal article" date="2019" name="Environ. Microbiol.">
        <title>Fungal ecological strategies reflected in gene transcription - a case study of two litter decomposers.</title>
        <authorList>
            <person name="Barbi F."/>
            <person name="Kohler A."/>
            <person name="Barry K."/>
            <person name="Baskaran P."/>
            <person name="Daum C."/>
            <person name="Fauchery L."/>
            <person name="Ihrmark K."/>
            <person name="Kuo A."/>
            <person name="LaButti K."/>
            <person name="Lipzen A."/>
            <person name="Morin E."/>
            <person name="Grigoriev I.V."/>
            <person name="Henrissat B."/>
            <person name="Lindahl B."/>
            <person name="Martin F."/>
        </authorList>
    </citation>
    <scope>NUCLEOTIDE SEQUENCE</scope>
    <source>
        <strain evidence="3">JB14</strain>
    </source>
</reference>
<feature type="compositionally biased region" description="Low complexity" evidence="2">
    <location>
        <begin position="35"/>
        <end position="47"/>
    </location>
</feature>
<dbReference type="EMBL" id="ML769549">
    <property type="protein sequence ID" value="KAE9394453.1"/>
    <property type="molecule type" value="Genomic_DNA"/>
</dbReference>
<feature type="coiled-coil region" evidence="1">
    <location>
        <begin position="54"/>
        <end position="88"/>
    </location>
</feature>
<proteinExistence type="predicted"/>
<protein>
    <submittedName>
        <fullName evidence="3">Uncharacterized protein</fullName>
    </submittedName>
</protein>
<dbReference type="Proteomes" id="UP000799118">
    <property type="component" value="Unassembled WGS sequence"/>
</dbReference>
<keyword evidence="4" id="KW-1185">Reference proteome</keyword>
<sequence>MPGQKSPAKIAQLKALHASNAKDQPDKNTVPLIFSESTNTSTSTHSNTRNKATIASLKSELEGKVQEIDGLKKKVSKAAEDAEVQESKISSLSFEKITLLATIDTLKAQNSNLISSVARHRSSCSKSLKELHSLGIDSKREKKALQRKARDKKKKYLKEIEGLQVTLEENSHVISVLEPKNSKLCLEVIKLKEKLSLSSATVSTLGKKILLLCKTIYALEKQVERSKSSLATSCMELKKLLVWDPTEKGIYKASARKLFHNLKRAGCCNHDLLSNCVHQQNLGVLHRTGQFCAALIAAIAAIARYPSVQNYGLLWTAMGCYGLHRFRGI</sequence>
<accession>A0A6A4H9P8</accession>
<evidence type="ECO:0000313" key="4">
    <source>
        <dbReference type="Proteomes" id="UP000799118"/>
    </source>
</evidence>
<dbReference type="AlphaFoldDB" id="A0A6A4H9P8"/>
<evidence type="ECO:0000256" key="2">
    <source>
        <dbReference type="SAM" id="MobiDB-lite"/>
    </source>
</evidence>
<organism evidence="3 4">
    <name type="scientific">Gymnopus androsaceus JB14</name>
    <dbReference type="NCBI Taxonomy" id="1447944"/>
    <lineage>
        <taxon>Eukaryota</taxon>
        <taxon>Fungi</taxon>
        <taxon>Dikarya</taxon>
        <taxon>Basidiomycota</taxon>
        <taxon>Agaricomycotina</taxon>
        <taxon>Agaricomycetes</taxon>
        <taxon>Agaricomycetidae</taxon>
        <taxon>Agaricales</taxon>
        <taxon>Marasmiineae</taxon>
        <taxon>Omphalotaceae</taxon>
        <taxon>Gymnopus</taxon>
    </lineage>
</organism>
<evidence type="ECO:0000313" key="3">
    <source>
        <dbReference type="EMBL" id="KAE9394453.1"/>
    </source>
</evidence>
<feature type="region of interest" description="Disordered" evidence="2">
    <location>
        <begin position="17"/>
        <end position="51"/>
    </location>
</feature>
<evidence type="ECO:0000256" key="1">
    <source>
        <dbReference type="SAM" id="Coils"/>
    </source>
</evidence>
<gene>
    <name evidence="3" type="ORF">BT96DRAFT_1047537</name>
</gene>
<name>A0A6A4H9P8_9AGAR</name>